<dbReference type="HOGENOM" id="CLU_022065_5_4_11"/>
<evidence type="ECO:0000256" key="1">
    <source>
        <dbReference type="SAM" id="MobiDB-lite"/>
    </source>
</evidence>
<name>C7NM38_KYTSD</name>
<feature type="domain" description="DUF222" evidence="2">
    <location>
        <begin position="80"/>
        <end position="434"/>
    </location>
</feature>
<evidence type="ECO:0000313" key="4">
    <source>
        <dbReference type="Proteomes" id="UP000006666"/>
    </source>
</evidence>
<accession>C7NM38</accession>
<dbReference type="InterPro" id="IPR003870">
    <property type="entry name" value="DUF222"/>
</dbReference>
<evidence type="ECO:0000313" key="3">
    <source>
        <dbReference type="EMBL" id="ACV07287.1"/>
    </source>
</evidence>
<feature type="compositionally biased region" description="Gly residues" evidence="1">
    <location>
        <begin position="285"/>
        <end position="297"/>
    </location>
</feature>
<dbReference type="KEGG" id="kse:Ksed_23120"/>
<dbReference type="Pfam" id="PF02720">
    <property type="entry name" value="DUF222"/>
    <property type="match status" value="1"/>
</dbReference>
<feature type="region of interest" description="Disordered" evidence="1">
    <location>
        <begin position="98"/>
        <end position="147"/>
    </location>
</feature>
<dbReference type="STRING" id="478801.Ksed_23120"/>
<dbReference type="CDD" id="cd00085">
    <property type="entry name" value="HNHc"/>
    <property type="match status" value="1"/>
</dbReference>
<organism evidence="3 4">
    <name type="scientific">Kytococcus sedentarius (strain ATCC 14392 / DSM 20547 / JCM 11482 / CCUG 33030 / NBRC 15357 / NCTC 11040 / CCM 314 / 541)</name>
    <name type="common">Micrococcus sedentarius</name>
    <dbReference type="NCBI Taxonomy" id="478801"/>
    <lineage>
        <taxon>Bacteria</taxon>
        <taxon>Bacillati</taxon>
        <taxon>Actinomycetota</taxon>
        <taxon>Actinomycetes</taxon>
        <taxon>Micrococcales</taxon>
        <taxon>Kytococcaceae</taxon>
        <taxon>Kytococcus</taxon>
    </lineage>
</organism>
<dbReference type="Proteomes" id="UP000006666">
    <property type="component" value="Chromosome"/>
</dbReference>
<proteinExistence type="predicted"/>
<gene>
    <name evidence="3" type="ordered locus">Ksed_23120</name>
</gene>
<dbReference type="RefSeq" id="WP_015780218.1">
    <property type="nucleotide sequence ID" value="NC_013169.1"/>
</dbReference>
<protein>
    <recommendedName>
        <fullName evidence="2">DUF222 domain-containing protein</fullName>
    </recommendedName>
</protein>
<dbReference type="InterPro" id="IPR003615">
    <property type="entry name" value="HNH_nuc"/>
</dbReference>
<dbReference type="AlphaFoldDB" id="C7NM38"/>
<reference evidence="3 4" key="1">
    <citation type="journal article" date="2009" name="Stand. Genomic Sci.">
        <title>Complete genome sequence of Kytococcus sedentarius type strain (541).</title>
        <authorList>
            <person name="Sims D."/>
            <person name="Brettin T."/>
            <person name="Detter J.C."/>
            <person name="Han C."/>
            <person name="Lapidus A."/>
            <person name="Copeland A."/>
            <person name="Glavina Del Rio T."/>
            <person name="Nolan M."/>
            <person name="Chen F."/>
            <person name="Lucas S."/>
            <person name="Tice H."/>
            <person name="Cheng J.F."/>
            <person name="Bruce D."/>
            <person name="Goodwin L."/>
            <person name="Pitluck S."/>
            <person name="Ovchinnikova G."/>
            <person name="Pati A."/>
            <person name="Ivanova N."/>
            <person name="Mavrommatis K."/>
            <person name="Chen A."/>
            <person name="Palaniappan K."/>
            <person name="D'haeseleer P."/>
            <person name="Chain P."/>
            <person name="Bristow J."/>
            <person name="Eisen J.A."/>
            <person name="Markowitz V."/>
            <person name="Hugenholtz P."/>
            <person name="Schneider S."/>
            <person name="Goker M."/>
            <person name="Pukall R."/>
            <person name="Kyrpides N.C."/>
            <person name="Klenk H.P."/>
        </authorList>
    </citation>
    <scope>NUCLEOTIDE SEQUENCE [LARGE SCALE GENOMIC DNA]</scope>
    <source>
        <strain evidence="4">ATCC 14392 / DSM 20547 / JCM 11482 / CCUG 33030 / NBRC 15357 / NCTC 11040 / CCM 314 / 541</strain>
    </source>
</reference>
<dbReference type="EMBL" id="CP001686">
    <property type="protein sequence ID" value="ACV07287.1"/>
    <property type="molecule type" value="Genomic_DNA"/>
</dbReference>
<evidence type="ECO:0000259" key="2">
    <source>
        <dbReference type="Pfam" id="PF02720"/>
    </source>
</evidence>
<keyword evidence="4" id="KW-1185">Reference proteome</keyword>
<feature type="region of interest" description="Disordered" evidence="1">
    <location>
        <begin position="267"/>
        <end position="327"/>
    </location>
</feature>
<sequence length="522" mass="56093">MVIQQLCAEANATVDALLDAVADLGARADTLDSRDLEWLVREVQTLVNRHDRVRIRALDVVRATREAGNAHHLDDAQFTAGRTRTSARQVGRDADLAKALGNHRPAPRDPAADPRGGRTPGTDATGLGDTPAGDGQLDEGQPAHSPTAQAWDAGLINREQALIITQALESLPDHLTEEQRSRVETGLVSKAQHLSPAKLRRAAKRALAELDLPDAEVDEHHNDVVRTEEQAAWEAASFWMKDNHDGTWFGQFTLPDLQAHMLKKALDTLTSPRRRSSTKDSGTYPGTGGGEAGGGLPGTACADTVGTTGAAAPSASDGAMGAHGTGDARFDRQLRDQQRGQALAELIDHLPTDKLGSKINAILLVTTDLETLRGEVNRVGITDTGNEVSAAEVRRLASNAGTIPVVMGGDSIPLDLGRQRRFFNDAQKAALAAKYDSCAERDCERPFAWCEIHHDNPWSPRYGPGGQLLHPGGGRTDLSNGIPLCGRHNRLVEHPHYSHTTTRDASGMATITFTRRRQGATC</sequence>
<feature type="compositionally biased region" description="Basic and acidic residues" evidence="1">
    <location>
        <begin position="106"/>
        <end position="116"/>
    </location>
</feature>
<dbReference type="eggNOG" id="COG1403">
    <property type="taxonomic scope" value="Bacteria"/>
</dbReference>